<dbReference type="PROSITE" id="PS50082">
    <property type="entry name" value="WD_REPEATS_2"/>
    <property type="match status" value="1"/>
</dbReference>
<dbReference type="STRING" id="6573.A0A210PSC1"/>
<keyword evidence="4" id="KW-1185">Reference proteome</keyword>
<reference evidence="3 4" key="1">
    <citation type="journal article" date="2017" name="Nat. Ecol. Evol.">
        <title>Scallop genome provides insights into evolution of bilaterian karyotype and development.</title>
        <authorList>
            <person name="Wang S."/>
            <person name="Zhang J."/>
            <person name="Jiao W."/>
            <person name="Li J."/>
            <person name="Xun X."/>
            <person name="Sun Y."/>
            <person name="Guo X."/>
            <person name="Huan P."/>
            <person name="Dong B."/>
            <person name="Zhang L."/>
            <person name="Hu X."/>
            <person name="Sun X."/>
            <person name="Wang J."/>
            <person name="Zhao C."/>
            <person name="Wang Y."/>
            <person name="Wang D."/>
            <person name="Huang X."/>
            <person name="Wang R."/>
            <person name="Lv J."/>
            <person name="Li Y."/>
            <person name="Zhang Z."/>
            <person name="Liu B."/>
            <person name="Lu W."/>
            <person name="Hui Y."/>
            <person name="Liang J."/>
            <person name="Zhou Z."/>
            <person name="Hou R."/>
            <person name="Li X."/>
            <person name="Liu Y."/>
            <person name="Li H."/>
            <person name="Ning X."/>
            <person name="Lin Y."/>
            <person name="Zhao L."/>
            <person name="Xing Q."/>
            <person name="Dou J."/>
            <person name="Li Y."/>
            <person name="Mao J."/>
            <person name="Guo H."/>
            <person name="Dou H."/>
            <person name="Li T."/>
            <person name="Mu C."/>
            <person name="Jiang W."/>
            <person name="Fu Q."/>
            <person name="Fu X."/>
            <person name="Miao Y."/>
            <person name="Liu J."/>
            <person name="Yu Q."/>
            <person name="Li R."/>
            <person name="Liao H."/>
            <person name="Li X."/>
            <person name="Kong Y."/>
            <person name="Jiang Z."/>
            <person name="Chourrout D."/>
            <person name="Li R."/>
            <person name="Bao Z."/>
        </authorList>
    </citation>
    <scope>NUCLEOTIDE SEQUENCE [LARGE SCALE GENOMIC DNA]</scope>
    <source>
        <strain evidence="3 4">PY_sf001</strain>
    </source>
</reference>
<dbReference type="AlphaFoldDB" id="A0A210PSC1"/>
<keyword evidence="1" id="KW-0853">WD repeat</keyword>
<dbReference type="GO" id="GO:0005643">
    <property type="term" value="C:nuclear pore"/>
    <property type="evidence" value="ECO:0007669"/>
    <property type="project" value="TreeGrafter"/>
</dbReference>
<comment type="caution">
    <text evidence="3">The sequence shown here is derived from an EMBL/GenBank/DDBJ whole genome shotgun (WGS) entry which is preliminary data.</text>
</comment>
<evidence type="ECO:0000313" key="3">
    <source>
        <dbReference type="EMBL" id="OWF39346.1"/>
    </source>
</evidence>
<dbReference type="InterPro" id="IPR036322">
    <property type="entry name" value="WD40_repeat_dom_sf"/>
</dbReference>
<evidence type="ECO:0000256" key="1">
    <source>
        <dbReference type="PROSITE-ProRule" id="PRU00221"/>
    </source>
</evidence>
<dbReference type="PANTHER" id="PTHR14494:SF0">
    <property type="entry name" value="ALADIN"/>
    <property type="match status" value="1"/>
</dbReference>
<dbReference type="SUPFAM" id="SSF50978">
    <property type="entry name" value="WD40 repeat-like"/>
    <property type="match status" value="1"/>
</dbReference>
<dbReference type="InterPro" id="IPR015943">
    <property type="entry name" value="WD40/YVTN_repeat-like_dom_sf"/>
</dbReference>
<sequence>MSGSIFTIFPPVPAEDSITLCEQNGQMVNVRADRRVPANRLPGYPDVTIPKDTTKSLSQRENAKSAFLSHDETVWKRAMHAWYEIGLSGVFEEIVKSQEEVPKWTASMARTTLTFVRGTNSLHGSLFPHLSMSNEDIIKKFSHTVEWGSSPVRAFAWHPHTTKFAYALEDDSIKVHMARNDLVPTLKHKLQKNVSDLAWRPQSASVLAVACQSCVLIWQVEPTSLATRPSTSSVQVLQQSNHAPVTSLSWDPSGCVLLSASPVDTAIMAWDVPMETCIPLRRGGGGGVSMVSWSPDGSKVFTATPSNVFRVWETTRWSCEKWTKCVGRCKAACWSPDGSVLLFTTEHEPIIYSLTFSTSRNDRSTVIGGSQSAVASVDLSMVEVKTEDNEDIEIGGLVHNMVWDSTGERLAVLLGGCKNTKRMVVLFRTKVSPLLEVTPCGYIRGENCAIPYHISFQPNYDNGALLIVVWSTGSVGYVPLYFVASDVVEFHRFQQNAPILNGQILSPIHSVS</sequence>
<dbReference type="InterPro" id="IPR057403">
    <property type="entry name" value="Beta-prop_Aladin"/>
</dbReference>
<organism evidence="3 4">
    <name type="scientific">Mizuhopecten yessoensis</name>
    <name type="common">Japanese scallop</name>
    <name type="synonym">Patinopecten yessoensis</name>
    <dbReference type="NCBI Taxonomy" id="6573"/>
    <lineage>
        <taxon>Eukaryota</taxon>
        <taxon>Metazoa</taxon>
        <taxon>Spiralia</taxon>
        <taxon>Lophotrochozoa</taxon>
        <taxon>Mollusca</taxon>
        <taxon>Bivalvia</taxon>
        <taxon>Autobranchia</taxon>
        <taxon>Pteriomorphia</taxon>
        <taxon>Pectinida</taxon>
        <taxon>Pectinoidea</taxon>
        <taxon>Pectinidae</taxon>
        <taxon>Mizuhopecten</taxon>
    </lineage>
</organism>
<feature type="repeat" description="WD" evidence="1">
    <location>
        <begin position="281"/>
        <end position="313"/>
    </location>
</feature>
<dbReference type="PANTHER" id="PTHR14494">
    <property type="entry name" value="ALADIN/ADRACALIN/AAAS"/>
    <property type="match status" value="1"/>
</dbReference>
<dbReference type="Proteomes" id="UP000242188">
    <property type="component" value="Unassembled WGS sequence"/>
</dbReference>
<dbReference type="InterPro" id="IPR045139">
    <property type="entry name" value="Aladin"/>
</dbReference>
<name>A0A210PSC1_MIZYE</name>
<dbReference type="SMART" id="SM00320">
    <property type="entry name" value="WD40"/>
    <property type="match status" value="4"/>
</dbReference>
<dbReference type="Pfam" id="PF25460">
    <property type="entry name" value="Beta-prop_Aladin"/>
    <property type="match status" value="1"/>
</dbReference>
<evidence type="ECO:0000259" key="2">
    <source>
        <dbReference type="Pfam" id="PF25460"/>
    </source>
</evidence>
<dbReference type="Gene3D" id="2.130.10.10">
    <property type="entry name" value="YVTN repeat-like/Quinoprotein amine dehydrogenase"/>
    <property type="match status" value="1"/>
</dbReference>
<dbReference type="EMBL" id="NEDP02005530">
    <property type="protein sequence ID" value="OWF39346.1"/>
    <property type="molecule type" value="Genomic_DNA"/>
</dbReference>
<accession>A0A210PSC1</accession>
<protein>
    <submittedName>
        <fullName evidence="3">Aladin</fullName>
    </submittedName>
</protein>
<dbReference type="GO" id="GO:0006913">
    <property type="term" value="P:nucleocytoplasmic transport"/>
    <property type="evidence" value="ECO:0007669"/>
    <property type="project" value="TreeGrafter"/>
</dbReference>
<dbReference type="InterPro" id="IPR001680">
    <property type="entry name" value="WD40_rpt"/>
</dbReference>
<evidence type="ECO:0000313" key="4">
    <source>
        <dbReference type="Proteomes" id="UP000242188"/>
    </source>
</evidence>
<dbReference type="OrthoDB" id="411991at2759"/>
<proteinExistence type="predicted"/>
<gene>
    <name evidence="3" type="ORF">KP79_PYT19875</name>
</gene>
<feature type="domain" description="Aladin seven-bladed propeller" evidence="2">
    <location>
        <begin position="133"/>
        <end position="481"/>
    </location>
</feature>